<protein>
    <submittedName>
        <fullName evidence="7">RNA polymerase, sigma-24 subunit, ECF subfamily protein</fullName>
    </submittedName>
</protein>
<evidence type="ECO:0000259" key="6">
    <source>
        <dbReference type="Pfam" id="PF08281"/>
    </source>
</evidence>
<comment type="caution">
    <text evidence="7">The sequence shown here is derived from an EMBL/GenBank/DDBJ whole genome shotgun (WGS) entry which is preliminary data.</text>
</comment>
<evidence type="ECO:0000313" key="8">
    <source>
        <dbReference type="Proteomes" id="UP001050975"/>
    </source>
</evidence>
<dbReference type="GO" id="GO:0016987">
    <property type="term" value="F:sigma factor activity"/>
    <property type="evidence" value="ECO:0007669"/>
    <property type="project" value="UniProtKB-KW"/>
</dbReference>
<gene>
    <name evidence="7" type="ORF">MiSe_72350</name>
</gene>
<dbReference type="Pfam" id="PF08281">
    <property type="entry name" value="Sigma70_r4_2"/>
    <property type="match status" value="1"/>
</dbReference>
<name>A0AAV3XLE9_9CYAN</name>
<dbReference type="InterPro" id="IPR013325">
    <property type="entry name" value="RNA_pol_sigma_r2"/>
</dbReference>
<dbReference type="SUPFAM" id="SSF88659">
    <property type="entry name" value="Sigma3 and sigma4 domains of RNA polymerase sigma factors"/>
    <property type="match status" value="1"/>
</dbReference>
<evidence type="ECO:0000256" key="3">
    <source>
        <dbReference type="ARBA" id="ARBA00023082"/>
    </source>
</evidence>
<dbReference type="InterPro" id="IPR007627">
    <property type="entry name" value="RNA_pol_sigma70_r2"/>
</dbReference>
<evidence type="ECO:0000313" key="7">
    <source>
        <dbReference type="EMBL" id="GET42418.1"/>
    </source>
</evidence>
<dbReference type="GO" id="GO:0003677">
    <property type="term" value="F:DNA binding"/>
    <property type="evidence" value="ECO:0007669"/>
    <property type="project" value="InterPro"/>
</dbReference>
<evidence type="ECO:0000256" key="1">
    <source>
        <dbReference type="ARBA" id="ARBA00010641"/>
    </source>
</evidence>
<keyword evidence="3" id="KW-0731">Sigma factor</keyword>
<sequence length="191" mass="21772">MQIPPNPDDVSLLTRISQGDQAALSALYDRYAKIIYAFAFKSLRSVEESEEVVMDVFAQVWRIGDRYDAQKGRVDTWLFTIARSRILDRVRKLQRTQGATTFSIDALEIQPQADSVDLFEEAFIAERRIRMMAAMKTLPDEQRLVIELAYYQGLSHSQIAAQTGISLGTVKTRIRLGLNKLKSILATEENW</sequence>
<dbReference type="SUPFAM" id="SSF88946">
    <property type="entry name" value="Sigma2 domain of RNA polymerase sigma factors"/>
    <property type="match status" value="1"/>
</dbReference>
<dbReference type="Gene3D" id="1.10.10.10">
    <property type="entry name" value="Winged helix-like DNA-binding domain superfamily/Winged helix DNA-binding domain"/>
    <property type="match status" value="1"/>
</dbReference>
<dbReference type="PANTHER" id="PTHR43133">
    <property type="entry name" value="RNA POLYMERASE ECF-TYPE SIGMA FACTO"/>
    <property type="match status" value="1"/>
</dbReference>
<dbReference type="InterPro" id="IPR013249">
    <property type="entry name" value="RNA_pol_sigma70_r4_t2"/>
</dbReference>
<dbReference type="InterPro" id="IPR036388">
    <property type="entry name" value="WH-like_DNA-bd_sf"/>
</dbReference>
<evidence type="ECO:0000259" key="5">
    <source>
        <dbReference type="Pfam" id="PF04542"/>
    </source>
</evidence>
<dbReference type="Pfam" id="PF04542">
    <property type="entry name" value="Sigma70_r2"/>
    <property type="match status" value="1"/>
</dbReference>
<evidence type="ECO:0000256" key="2">
    <source>
        <dbReference type="ARBA" id="ARBA00023015"/>
    </source>
</evidence>
<dbReference type="Proteomes" id="UP001050975">
    <property type="component" value="Unassembled WGS sequence"/>
</dbReference>
<dbReference type="Gene3D" id="1.10.1740.10">
    <property type="match status" value="1"/>
</dbReference>
<evidence type="ECO:0000256" key="4">
    <source>
        <dbReference type="ARBA" id="ARBA00023163"/>
    </source>
</evidence>
<reference evidence="7" key="1">
    <citation type="submission" date="2019-10" db="EMBL/GenBank/DDBJ databases">
        <title>Draft genome sequece of Microseira wollei NIES-4236.</title>
        <authorList>
            <person name="Yamaguchi H."/>
            <person name="Suzuki S."/>
            <person name="Kawachi M."/>
        </authorList>
    </citation>
    <scope>NUCLEOTIDE SEQUENCE</scope>
    <source>
        <strain evidence="7">NIES-4236</strain>
    </source>
</reference>
<dbReference type="RefSeq" id="WP_226589931.1">
    <property type="nucleotide sequence ID" value="NZ_BLAY01000163.1"/>
</dbReference>
<dbReference type="InterPro" id="IPR039425">
    <property type="entry name" value="RNA_pol_sigma-70-like"/>
</dbReference>
<accession>A0AAV3XLE9</accession>
<feature type="domain" description="RNA polymerase sigma-70 region 2" evidence="5">
    <location>
        <begin position="27"/>
        <end position="96"/>
    </location>
</feature>
<proteinExistence type="inferred from homology"/>
<organism evidence="7 8">
    <name type="scientific">Microseira wollei NIES-4236</name>
    <dbReference type="NCBI Taxonomy" id="2530354"/>
    <lineage>
        <taxon>Bacteria</taxon>
        <taxon>Bacillati</taxon>
        <taxon>Cyanobacteriota</taxon>
        <taxon>Cyanophyceae</taxon>
        <taxon>Oscillatoriophycideae</taxon>
        <taxon>Aerosakkonematales</taxon>
        <taxon>Aerosakkonemataceae</taxon>
        <taxon>Microseira</taxon>
    </lineage>
</organism>
<dbReference type="CDD" id="cd06171">
    <property type="entry name" value="Sigma70_r4"/>
    <property type="match status" value="1"/>
</dbReference>
<keyword evidence="4" id="KW-0804">Transcription</keyword>
<keyword evidence="8" id="KW-1185">Reference proteome</keyword>
<keyword evidence="2" id="KW-0805">Transcription regulation</keyword>
<feature type="domain" description="RNA polymerase sigma factor 70 region 4 type 2" evidence="6">
    <location>
        <begin position="130"/>
        <end position="181"/>
    </location>
</feature>
<dbReference type="GO" id="GO:0006352">
    <property type="term" value="P:DNA-templated transcription initiation"/>
    <property type="evidence" value="ECO:0007669"/>
    <property type="project" value="InterPro"/>
</dbReference>
<dbReference type="EMBL" id="BLAY01000163">
    <property type="protein sequence ID" value="GET42418.1"/>
    <property type="molecule type" value="Genomic_DNA"/>
</dbReference>
<dbReference type="AlphaFoldDB" id="A0AAV3XLE9"/>
<comment type="similarity">
    <text evidence="1">Belongs to the sigma-70 factor family. ECF subfamily.</text>
</comment>
<dbReference type="InterPro" id="IPR014284">
    <property type="entry name" value="RNA_pol_sigma-70_dom"/>
</dbReference>
<dbReference type="NCBIfam" id="TIGR02937">
    <property type="entry name" value="sigma70-ECF"/>
    <property type="match status" value="1"/>
</dbReference>
<dbReference type="PANTHER" id="PTHR43133:SF62">
    <property type="entry name" value="RNA POLYMERASE SIGMA FACTOR SIGZ"/>
    <property type="match status" value="1"/>
</dbReference>
<dbReference type="InterPro" id="IPR013324">
    <property type="entry name" value="RNA_pol_sigma_r3/r4-like"/>
</dbReference>